<feature type="region of interest" description="Disordered" evidence="7">
    <location>
        <begin position="872"/>
        <end position="899"/>
    </location>
</feature>
<dbReference type="EMBL" id="KV700125">
    <property type="protein sequence ID" value="OCF34363.1"/>
    <property type="molecule type" value="Genomic_DNA"/>
</dbReference>
<dbReference type="Gene3D" id="3.50.50.60">
    <property type="entry name" value="FAD/NAD(P)-binding domain"/>
    <property type="match status" value="1"/>
</dbReference>
<feature type="region of interest" description="Disordered" evidence="7">
    <location>
        <begin position="1004"/>
        <end position="1035"/>
    </location>
</feature>
<dbReference type="PANTHER" id="PTHR48467:SF1">
    <property type="entry name" value="GLUTAMATE SYNTHASE 1 [NADH], CHLOROPLASTIC-LIKE"/>
    <property type="match status" value="1"/>
</dbReference>
<evidence type="ECO:0000256" key="4">
    <source>
        <dbReference type="ARBA" id="ARBA00022857"/>
    </source>
</evidence>
<feature type="compositionally biased region" description="Basic residues" evidence="7">
    <location>
        <begin position="1"/>
        <end position="34"/>
    </location>
</feature>
<evidence type="ECO:0000259" key="8">
    <source>
        <dbReference type="PROSITE" id="PS50102"/>
    </source>
</evidence>
<name>A0A1B9GTM0_9TREE</name>
<dbReference type="InterPro" id="IPR012677">
    <property type="entry name" value="Nucleotide-bd_a/b_plait_sf"/>
</dbReference>
<dbReference type="Proteomes" id="UP000092666">
    <property type="component" value="Unassembled WGS sequence"/>
</dbReference>
<dbReference type="InterPro" id="IPR036188">
    <property type="entry name" value="FAD/NAD-bd_sf"/>
</dbReference>
<dbReference type="InterPro" id="IPR035979">
    <property type="entry name" value="RBD_domain_sf"/>
</dbReference>
<protein>
    <submittedName>
        <fullName evidence="9">RNP domain-containing protein</fullName>
    </submittedName>
</protein>
<proteinExistence type="predicted"/>
<feature type="domain" description="RRM" evidence="8">
    <location>
        <begin position="226"/>
        <end position="303"/>
    </location>
</feature>
<dbReference type="PRINTS" id="PR00368">
    <property type="entry name" value="FADPNR"/>
</dbReference>
<keyword evidence="10" id="KW-1185">Reference proteome</keyword>
<evidence type="ECO:0000256" key="6">
    <source>
        <dbReference type="PROSITE-ProRule" id="PRU00176"/>
    </source>
</evidence>
<dbReference type="OrthoDB" id="1049195at2759"/>
<evidence type="ECO:0000256" key="5">
    <source>
        <dbReference type="ARBA" id="ARBA00023002"/>
    </source>
</evidence>
<comment type="cofactor">
    <cofactor evidence="1">
        <name>FAD</name>
        <dbReference type="ChEBI" id="CHEBI:57692"/>
    </cofactor>
</comment>
<dbReference type="SUPFAM" id="SSF54928">
    <property type="entry name" value="RNA-binding domain, RBD"/>
    <property type="match status" value="3"/>
</dbReference>
<dbReference type="AlphaFoldDB" id="A0A1B9GTM0"/>
<reference evidence="10" key="2">
    <citation type="submission" date="2013-12" db="EMBL/GenBank/DDBJ databases">
        <title>Evolution of pathogenesis and genome organization in the Tremellales.</title>
        <authorList>
            <person name="Cuomo C."/>
            <person name="Litvintseva A."/>
            <person name="Heitman J."/>
            <person name="Chen Y."/>
            <person name="Sun S."/>
            <person name="Springer D."/>
            <person name="Dromer F."/>
            <person name="Young S."/>
            <person name="Zeng Q."/>
            <person name="Chapman S."/>
            <person name="Gujja S."/>
            <person name="Saif S."/>
            <person name="Birren B."/>
        </authorList>
    </citation>
    <scope>NUCLEOTIDE SEQUENCE [LARGE SCALE GENOMIC DNA]</scope>
    <source>
        <strain evidence="10">BCC8398</strain>
    </source>
</reference>
<evidence type="ECO:0000313" key="10">
    <source>
        <dbReference type="Proteomes" id="UP000092666"/>
    </source>
</evidence>
<keyword evidence="3" id="KW-0274">FAD</keyword>
<evidence type="ECO:0000256" key="1">
    <source>
        <dbReference type="ARBA" id="ARBA00001974"/>
    </source>
</evidence>
<dbReference type="SUPFAM" id="SSF51905">
    <property type="entry name" value="FAD/NAD(P)-binding domain"/>
    <property type="match status" value="1"/>
</dbReference>
<dbReference type="InterPro" id="IPR055275">
    <property type="entry name" value="Ferredox_Rdtase"/>
</dbReference>
<organism evidence="9 10">
    <name type="scientific">Kwoniella heveanensis BCC8398</name>
    <dbReference type="NCBI Taxonomy" id="1296120"/>
    <lineage>
        <taxon>Eukaryota</taxon>
        <taxon>Fungi</taxon>
        <taxon>Dikarya</taxon>
        <taxon>Basidiomycota</taxon>
        <taxon>Agaricomycotina</taxon>
        <taxon>Tremellomycetes</taxon>
        <taxon>Tremellales</taxon>
        <taxon>Cryptococcaceae</taxon>
        <taxon>Kwoniella</taxon>
    </lineage>
</organism>
<feature type="compositionally biased region" description="Gly residues" evidence="7">
    <location>
        <begin position="889"/>
        <end position="899"/>
    </location>
</feature>
<feature type="domain" description="RRM" evidence="8">
    <location>
        <begin position="113"/>
        <end position="191"/>
    </location>
</feature>
<evidence type="ECO:0000256" key="2">
    <source>
        <dbReference type="ARBA" id="ARBA00022630"/>
    </source>
</evidence>
<dbReference type="GO" id="GO:0016491">
    <property type="term" value="F:oxidoreductase activity"/>
    <property type="evidence" value="ECO:0007669"/>
    <property type="project" value="UniProtKB-KW"/>
</dbReference>
<accession>A0A1B9GTM0</accession>
<dbReference type="SMART" id="SM00360">
    <property type="entry name" value="RRM"/>
    <property type="match status" value="3"/>
</dbReference>
<feature type="region of interest" description="Disordered" evidence="7">
    <location>
        <begin position="394"/>
        <end position="413"/>
    </location>
</feature>
<keyword evidence="2" id="KW-0285">Flavoprotein</keyword>
<sequence>MSQHRHRSRSRSYSRSRSRSPGHRHRRHHSRSRSRSRDRGDRDRGGDRHRSDRHYSGSGRDSSYRRKEITAPPLHGRGKFGAPRGDWEKSVGGPMNAPAEEAEAHAKVSKRENRIYVGNLAYDVNYKDLAKFMSGAGGNVIFSEVLTTPAGQSKGCGIVEFATQEEAQRAKQELSDKAFMGRACFIREDREETARFGAPSIPGKIGMAMGEARTFLGNQAPVIPNKNIFVGNLPLQASWQDLKDLMRQAGEVIRADVGMTMDGQPKGNGTVVFVNPDDARAAIEMFNGFDWFGNILEVREDRFANGPFRGRGGFRGGFAPRGGFGFRGGFGGGFRGGFMGPGMGFRGGFGGGMGRGGMGFNQYGGGHQAAAAAGGRSFNDNIYADYNGPDGSSDAMAVDGSSAAGSGLKPQPAEPNQQILVRNLPWSTANEDLVELFETIGNVVLAEVLFEAGRSKGEGIVQFTETAEAQLAAEKFTGYMYGGRPLDVQFNPRWHEFSSAAVKGGQVPPAANAVRHLSASASTPTSAVSSHGSSSSSSRPLKVAIIGSGPSGFYTASRILSSLPIDSPSGAVGNVEVHMYERLPTPYGLVRYGVAPDHPEVKNCQHKFDELCSDPRFKFFGNILLSSQPSSSPSIPTPSTSLSPYTYPHALRISFDDILPFYNSLVLTYGASSSNPLSSVSGSSSSEHPLGGVIPALALVSWYNSHPAFTSLPISLKGIEEVSVIGQGNVALDVARILLKPVSQLEHTDLSEDVLHVLSQSDVKRVRVVGRRGPGQVAFTTKEFREMLSLPGVGYSGVDQKLMDHAKSLVGNERMRKRLLGLMEKPVTSTSDDGNTKEFKLDFLKSPSSFIPDTSNQNQVKEVEWSVNELLSTTPAPAPTPPSSQSGAVPGGAASGGGGAALVARPTGEKVRIKADMVVESVGYRSEPLTGDNNGSGSGGWLLPFDRSRGRVSNVNGRVVDSEGVVVPGVYTAGWAARGPVGVIASTMHDAYSIADTLLSDHFDNPSSSPASASSTMGGPLHAHPEEGVPPVLSGSEGRLRVVSIDNWKKIDQAERDRAEVGGKGKEREKFRTVEEMLAVLR</sequence>
<feature type="region of interest" description="Disordered" evidence="7">
    <location>
        <begin position="516"/>
        <end position="540"/>
    </location>
</feature>
<gene>
    <name evidence="9" type="ORF">I316_03877</name>
</gene>
<feature type="domain" description="RRM" evidence="8">
    <location>
        <begin position="417"/>
        <end position="493"/>
    </location>
</feature>
<evidence type="ECO:0000313" key="9">
    <source>
        <dbReference type="EMBL" id="OCF34363.1"/>
    </source>
</evidence>
<feature type="compositionally biased region" description="Low complexity" evidence="7">
    <location>
        <begin position="1006"/>
        <end position="1015"/>
    </location>
</feature>
<reference evidence="9 10" key="1">
    <citation type="submission" date="2013-07" db="EMBL/GenBank/DDBJ databases">
        <title>The Genome Sequence of Cryptococcus heveanensis BCC8398.</title>
        <authorList>
            <consortium name="The Broad Institute Genome Sequencing Platform"/>
            <person name="Cuomo C."/>
            <person name="Litvintseva A."/>
            <person name="Chen Y."/>
            <person name="Heitman J."/>
            <person name="Sun S."/>
            <person name="Springer D."/>
            <person name="Dromer F."/>
            <person name="Young S.K."/>
            <person name="Zeng Q."/>
            <person name="Gargeya S."/>
            <person name="Fitzgerald M."/>
            <person name="Abouelleil A."/>
            <person name="Alvarado L."/>
            <person name="Berlin A.M."/>
            <person name="Chapman S.B."/>
            <person name="Dewar J."/>
            <person name="Goldberg J."/>
            <person name="Griggs A."/>
            <person name="Gujja S."/>
            <person name="Hansen M."/>
            <person name="Howarth C."/>
            <person name="Imamovic A."/>
            <person name="Larimer J."/>
            <person name="McCowan C."/>
            <person name="Murphy C."/>
            <person name="Pearson M."/>
            <person name="Priest M."/>
            <person name="Roberts A."/>
            <person name="Saif S."/>
            <person name="Shea T."/>
            <person name="Sykes S."/>
            <person name="Wortman J."/>
            <person name="Nusbaum C."/>
            <person name="Birren B."/>
        </authorList>
    </citation>
    <scope>NUCLEOTIDE SEQUENCE [LARGE SCALE GENOMIC DNA]</scope>
    <source>
        <strain evidence="9 10">BCC8398</strain>
    </source>
</reference>
<feature type="compositionally biased region" description="Low complexity" evidence="7">
    <location>
        <begin position="518"/>
        <end position="538"/>
    </location>
</feature>
<dbReference type="STRING" id="1296120.A0A1B9GTM0"/>
<dbReference type="FunFam" id="3.30.70.330:FF:000145">
    <property type="entry name" value="Putative RNP domain-containing protein"/>
    <property type="match status" value="1"/>
</dbReference>
<keyword evidence="6" id="KW-0694">RNA-binding</keyword>
<keyword evidence="5" id="KW-0560">Oxidoreductase</keyword>
<evidence type="ECO:0000256" key="7">
    <source>
        <dbReference type="SAM" id="MobiDB-lite"/>
    </source>
</evidence>
<dbReference type="GO" id="GO:0003723">
    <property type="term" value="F:RNA binding"/>
    <property type="evidence" value="ECO:0007669"/>
    <property type="project" value="UniProtKB-UniRule"/>
</dbReference>
<feature type="compositionally biased region" description="Basic and acidic residues" evidence="7">
    <location>
        <begin position="35"/>
        <end position="55"/>
    </location>
</feature>
<dbReference type="SUPFAM" id="SSF51971">
    <property type="entry name" value="Nucleotide-binding domain"/>
    <property type="match status" value="1"/>
</dbReference>
<dbReference type="InterPro" id="IPR000504">
    <property type="entry name" value="RRM_dom"/>
</dbReference>
<feature type="region of interest" description="Disordered" evidence="7">
    <location>
        <begin position="1"/>
        <end position="93"/>
    </location>
</feature>
<keyword evidence="4" id="KW-0521">NADP</keyword>
<evidence type="ECO:0000256" key="3">
    <source>
        <dbReference type="ARBA" id="ARBA00022827"/>
    </source>
</evidence>
<dbReference type="PROSITE" id="PS50102">
    <property type="entry name" value="RRM"/>
    <property type="match status" value="3"/>
</dbReference>
<dbReference type="Pfam" id="PF00076">
    <property type="entry name" value="RRM_1"/>
    <property type="match status" value="3"/>
</dbReference>
<dbReference type="Gene3D" id="3.30.70.330">
    <property type="match status" value="3"/>
</dbReference>
<dbReference type="PANTHER" id="PTHR48467">
    <property type="entry name" value="GLUTAMATE SYNTHASE 1 [NADH], CHLOROPLASTIC-LIKE"/>
    <property type="match status" value="1"/>
</dbReference>
<dbReference type="Gene3D" id="3.40.50.720">
    <property type="entry name" value="NAD(P)-binding Rossmann-like Domain"/>
    <property type="match status" value="1"/>
</dbReference>